<evidence type="ECO:0000256" key="1">
    <source>
        <dbReference type="SAM" id="Phobius"/>
    </source>
</evidence>
<reference evidence="3 5" key="2">
    <citation type="submission" date="2016-10" db="EMBL/GenBank/DDBJ databases">
        <authorList>
            <person name="de Groot N.N."/>
        </authorList>
    </citation>
    <scope>NUCLEOTIDE SEQUENCE [LARGE SCALE GENOMIC DNA]</scope>
    <source>
        <strain evidence="3 5">CGMCC 1.10210</strain>
    </source>
</reference>
<name>A0A0F5Q1L6_9HYPH</name>
<keyword evidence="1" id="KW-0812">Transmembrane</keyword>
<feature type="transmembrane region" description="Helical" evidence="1">
    <location>
        <begin position="202"/>
        <end position="226"/>
    </location>
</feature>
<protein>
    <recommendedName>
        <fullName evidence="6">Dolichyl-phosphate-mannose-protein mannosyltransferase</fullName>
    </recommendedName>
</protein>
<feature type="transmembrane region" description="Helical" evidence="1">
    <location>
        <begin position="49"/>
        <end position="69"/>
    </location>
</feature>
<dbReference type="PATRIC" id="fig|728005.3.peg.3527"/>
<dbReference type="RefSeq" id="WP_046170014.1">
    <property type="nucleotide sequence ID" value="NZ_FOMB01000068.1"/>
</dbReference>
<dbReference type="AlphaFoldDB" id="A0A0F5Q1L6"/>
<evidence type="ECO:0000313" key="4">
    <source>
        <dbReference type="Proteomes" id="UP000033519"/>
    </source>
</evidence>
<feature type="transmembrane region" description="Helical" evidence="1">
    <location>
        <begin position="81"/>
        <end position="104"/>
    </location>
</feature>
<sequence>MFSQRTVFSAATASLLACIAAVIIAAIPPEFGKDSQYYVQAGHLWESGQVTYAASLIGSRVFAVLAYFLPQMLFGVSIDSIAIALSAIWLAFSIVLIIWIYLVAPKGTRLVATMVALGASLVWVPWNYPLTDQFGVIISVLALGLYDLSRQHMRSSIWLLIASALICGLGMGFRPEPIMLFCLVVCAAVLSHPISKTFGKRALVCAAMALAFVAASMMPAVTFRLFSGQPLPAQVSGYFVFFQPVNSLGDPSFGPNSELLANLGEEVVATRADLALLSRIRLGYPEAYSLQGPEFASELYAMAGIETIAHRPIETAWLLGDAVSQYLFWQPYSWDIHYSTANHREASTKKRLAAIDQGRVIDSPRFGGDGTWPVGQLFEKRLSAVAALGPIRGINIPQFVPPAWTLSLLVGFLIIFGVSRGGISDVAVIAALLFLAHICLAAFSQGYVLRYGSSASLPLLITGIVTLTGFVRKPFPGLMRRMRRRIA</sequence>
<dbReference type="EMBL" id="LAPV01000069">
    <property type="protein sequence ID" value="KKC33969.1"/>
    <property type="molecule type" value="Genomic_DNA"/>
</dbReference>
<feature type="transmembrane region" description="Helical" evidence="1">
    <location>
        <begin position="426"/>
        <end position="449"/>
    </location>
</feature>
<feature type="transmembrane region" description="Helical" evidence="1">
    <location>
        <begin position="130"/>
        <end position="148"/>
    </location>
</feature>
<feature type="transmembrane region" description="Helical" evidence="1">
    <location>
        <begin position="178"/>
        <end position="195"/>
    </location>
</feature>
<feature type="transmembrane region" description="Helical" evidence="1">
    <location>
        <begin position="399"/>
        <end position="419"/>
    </location>
</feature>
<evidence type="ECO:0000313" key="2">
    <source>
        <dbReference type="EMBL" id="KKC33969.1"/>
    </source>
</evidence>
<evidence type="ECO:0000313" key="3">
    <source>
        <dbReference type="EMBL" id="SFD45983.1"/>
    </source>
</evidence>
<evidence type="ECO:0008006" key="6">
    <source>
        <dbReference type="Google" id="ProtNLM"/>
    </source>
</evidence>
<dbReference type="OrthoDB" id="10012928at2"/>
<dbReference type="EMBL" id="FOMB01000068">
    <property type="protein sequence ID" value="SFD45983.1"/>
    <property type="molecule type" value="Genomic_DNA"/>
</dbReference>
<dbReference type="Proteomes" id="UP000033519">
    <property type="component" value="Unassembled WGS sequence"/>
</dbReference>
<gene>
    <name evidence="3" type="ORF">SAMN04488059_1685</name>
    <name evidence="2" type="ORF">WH91_05535</name>
</gene>
<accession>A0A0F5Q1L6</accession>
<proteinExistence type="predicted"/>
<keyword evidence="4" id="KW-1185">Reference proteome</keyword>
<keyword evidence="1" id="KW-1133">Transmembrane helix</keyword>
<reference evidence="2 4" key="1">
    <citation type="submission" date="2015-03" db="EMBL/GenBank/DDBJ databases">
        <authorList>
            <person name="Lepp D."/>
            <person name="Hassan Y.I."/>
            <person name="Li X.-Z."/>
            <person name="Zhou T."/>
        </authorList>
    </citation>
    <scope>NUCLEOTIDE SEQUENCE [LARGE SCALE GENOMIC DNA]</scope>
    <source>
        <strain evidence="2 4">Cr7-05</strain>
    </source>
</reference>
<keyword evidence="1" id="KW-0472">Membrane</keyword>
<dbReference type="STRING" id="728005.SAMN04488059_1685"/>
<dbReference type="Proteomes" id="UP000182258">
    <property type="component" value="Unassembled WGS sequence"/>
</dbReference>
<feature type="transmembrane region" description="Helical" evidence="1">
    <location>
        <begin position="455"/>
        <end position="475"/>
    </location>
</feature>
<evidence type="ECO:0000313" key="5">
    <source>
        <dbReference type="Proteomes" id="UP000182258"/>
    </source>
</evidence>
<feature type="transmembrane region" description="Helical" evidence="1">
    <location>
        <begin position="155"/>
        <end position="172"/>
    </location>
</feature>
<dbReference type="PROSITE" id="PS51257">
    <property type="entry name" value="PROKAR_LIPOPROTEIN"/>
    <property type="match status" value="1"/>
</dbReference>
<organism evidence="3 5">
    <name type="scientific">Devosia psychrophila</name>
    <dbReference type="NCBI Taxonomy" id="728005"/>
    <lineage>
        <taxon>Bacteria</taxon>
        <taxon>Pseudomonadati</taxon>
        <taxon>Pseudomonadota</taxon>
        <taxon>Alphaproteobacteria</taxon>
        <taxon>Hyphomicrobiales</taxon>
        <taxon>Devosiaceae</taxon>
        <taxon>Devosia</taxon>
    </lineage>
</organism>